<dbReference type="EMBL" id="AAHTYN010000070">
    <property type="protein sequence ID" value="ECA3155258.1"/>
    <property type="molecule type" value="Genomic_DNA"/>
</dbReference>
<dbReference type="RefSeq" id="WP_106777917.1">
    <property type="nucleotide sequence ID" value="NZ_PCKA01000003.1"/>
</dbReference>
<gene>
    <name evidence="1" type="ORF">EJW65_24715</name>
</gene>
<evidence type="ECO:0000313" key="1">
    <source>
        <dbReference type="EMBL" id="ECA3155258.1"/>
    </source>
</evidence>
<name>A0A3W0B022_SALDE</name>
<comment type="caution">
    <text evidence="1">The sequence shown here is derived from an EMBL/GenBank/DDBJ whole genome shotgun (WGS) entry which is preliminary data.</text>
</comment>
<dbReference type="AlphaFoldDB" id="A0A3W0B022"/>
<organism evidence="1">
    <name type="scientific">Salmonella derby</name>
    <dbReference type="NCBI Taxonomy" id="28144"/>
    <lineage>
        <taxon>Bacteria</taxon>
        <taxon>Pseudomonadati</taxon>
        <taxon>Pseudomonadota</taxon>
        <taxon>Gammaproteobacteria</taxon>
        <taxon>Enterobacterales</taxon>
        <taxon>Enterobacteriaceae</taxon>
        <taxon>Salmonella</taxon>
    </lineage>
</organism>
<accession>A0A3W0B022</accession>
<sequence>MRKNRLFTIDDLKDYALSKGYELDFHRYKRVFTLIKIDSPNEWSWIYYPHTEDKLVERVDNLNFDGWKVAIDKTISSITEQDKINY</sequence>
<reference evidence="1" key="1">
    <citation type="submission" date="2018-12" db="EMBL/GenBank/DDBJ databases">
        <authorList>
            <consortium name="NARMS: The National Antimicrobial Resistance Monitoring System"/>
        </authorList>
    </citation>
    <scope>NUCLEOTIDE SEQUENCE</scope>
    <source>
        <strain evidence="1">FSIS11816337</strain>
    </source>
</reference>
<protein>
    <submittedName>
        <fullName evidence="1">Uncharacterized protein</fullName>
    </submittedName>
</protein>
<proteinExistence type="predicted"/>